<sequence length="966" mass="96658">MRVCSQEAEPGGCGSFKPGPKGLKWIALVRFNDPPCEPQLQALDAQRAGAAAVIAYGSNRLAQDVIIRLELREQLENPKIPVVNISYKSGLQLLRALASLGPREAARTEALVAGTYVTVRVPFMGVAPRLAPHRKTVVLSGSNEEIVSALRAAVASLRPGDALQFAPDGGVLTVPSSATPGVIIQDITFTQCHGYPVAAERAGSNAPSARGAAGAAAGANAGGGSNDAPAYPRDNPVQLRRVTFVDTDASVLVAEGSSVALFNCRLERATMFSNGDPTISAVFCQAGTSLFLADTDFVGNPGASIYSDAQELSAVRTRFINTTMGPVVAVGFRPATAAWFSSLSLPAPAAFHSHATFRACDWVGTRAGGTLLLQNSVMADVAGCSFVDNAAQVGGGIMVQGGWLRSVSNTTFESNRAAFGGAVFVDARSCTDYLRFSGPPCDMVLDGVRMVNNTATADGGGVYLWRGPGTRFNFTNSELTGNVALGLPGKDDLPSIWFKWMQTDRPLCAESRASQPVGYGGAVFAHFALQGGAFLRGLRAARNRAARGGGALFACSHAAGPAGFSKLEVTNSSLDGNWAGGPAGPGGAAAAATEGGAVQLMGRFLEAVIDRVGGAGRGRSAGRGGAVSWAVDRGALGVSTAAALKLLTGPSRRGANGTAIDGNATSASDGWPTAGWGRVFARRAALAAASPVAAASRFERNSAASGDGGALALSGSGSAFLLVGARLAGNSAAAGGGAASCFSAGGALLVAGGSVANNTAGAAAGGGVLAGGAGLNATAAGASFEGNRVGGAGSAGGGLCCHACGDVRLENSTFESNAARAYGGGAAILRATGRVWVDGCAFRRNAALPSGALLAPGPKPGQRAAPRRARARSLLQPAAPLAPASPVSSDLPILPMRVGNGGGAAAPVDPASLVTSAVAIDPANVTSDDLQYPGGGGLYVSADGTVMVRGSTFTDNAGANGGCGQS</sequence>
<keyword evidence="3" id="KW-1185">Reference proteome</keyword>
<dbReference type="Proteomes" id="UP000054498">
    <property type="component" value="Unassembled WGS sequence"/>
</dbReference>
<dbReference type="SUPFAM" id="SSF51126">
    <property type="entry name" value="Pectin lyase-like"/>
    <property type="match status" value="2"/>
</dbReference>
<feature type="region of interest" description="Disordered" evidence="1">
    <location>
        <begin position="204"/>
        <end position="233"/>
    </location>
</feature>
<dbReference type="EMBL" id="KK100944">
    <property type="protein sequence ID" value="KIZ02950.1"/>
    <property type="molecule type" value="Genomic_DNA"/>
</dbReference>
<evidence type="ECO:0000313" key="2">
    <source>
        <dbReference type="EMBL" id="KIZ02950.1"/>
    </source>
</evidence>
<gene>
    <name evidence="2" type="ORF">MNEG_5006</name>
</gene>
<dbReference type="Gene3D" id="3.50.30.30">
    <property type="match status" value="1"/>
</dbReference>
<organism evidence="2 3">
    <name type="scientific">Monoraphidium neglectum</name>
    <dbReference type="NCBI Taxonomy" id="145388"/>
    <lineage>
        <taxon>Eukaryota</taxon>
        <taxon>Viridiplantae</taxon>
        <taxon>Chlorophyta</taxon>
        <taxon>core chlorophytes</taxon>
        <taxon>Chlorophyceae</taxon>
        <taxon>CS clade</taxon>
        <taxon>Sphaeropleales</taxon>
        <taxon>Selenastraceae</taxon>
        <taxon>Monoraphidium</taxon>
    </lineage>
</organism>
<dbReference type="CDD" id="cd00538">
    <property type="entry name" value="PA"/>
    <property type="match status" value="1"/>
</dbReference>
<dbReference type="SUPFAM" id="SSF52025">
    <property type="entry name" value="PA domain"/>
    <property type="match status" value="1"/>
</dbReference>
<dbReference type="KEGG" id="mng:MNEG_5006"/>
<name>A0A0D2MIV2_9CHLO</name>
<dbReference type="InterPro" id="IPR011050">
    <property type="entry name" value="Pectin_lyase_fold/virulence"/>
</dbReference>
<evidence type="ECO:0000313" key="3">
    <source>
        <dbReference type="Proteomes" id="UP000054498"/>
    </source>
</evidence>
<accession>A0A0D2MIV2</accession>
<reference evidence="2 3" key="1">
    <citation type="journal article" date="2013" name="BMC Genomics">
        <title>Reconstruction of the lipid metabolism for the microalga Monoraphidium neglectum from its genome sequence reveals characteristics suitable for biofuel production.</title>
        <authorList>
            <person name="Bogen C."/>
            <person name="Al-Dilaimi A."/>
            <person name="Albersmeier A."/>
            <person name="Wichmann J."/>
            <person name="Grundmann M."/>
            <person name="Rupp O."/>
            <person name="Lauersen K.J."/>
            <person name="Blifernez-Klassen O."/>
            <person name="Kalinowski J."/>
            <person name="Goesmann A."/>
            <person name="Mussgnug J.H."/>
            <person name="Kruse O."/>
        </authorList>
    </citation>
    <scope>NUCLEOTIDE SEQUENCE [LARGE SCALE GENOMIC DNA]</scope>
    <source>
        <strain evidence="2 3">SAG 48.87</strain>
    </source>
</reference>
<dbReference type="RefSeq" id="XP_013901969.1">
    <property type="nucleotide sequence ID" value="XM_014046515.1"/>
</dbReference>
<dbReference type="PANTHER" id="PTHR11319">
    <property type="entry name" value="G PROTEIN-COUPLED RECEPTOR-RELATED"/>
    <property type="match status" value="1"/>
</dbReference>
<protein>
    <recommendedName>
        <fullName evidence="4">Right handed beta helix domain-containing protein</fullName>
    </recommendedName>
</protein>
<dbReference type="InterPro" id="IPR046450">
    <property type="entry name" value="PA_dom_sf"/>
</dbReference>
<feature type="compositionally biased region" description="Low complexity" evidence="1">
    <location>
        <begin position="204"/>
        <end position="219"/>
    </location>
</feature>
<evidence type="ECO:0000256" key="1">
    <source>
        <dbReference type="SAM" id="MobiDB-lite"/>
    </source>
</evidence>
<dbReference type="GeneID" id="25737883"/>
<dbReference type="InterPro" id="IPR006626">
    <property type="entry name" value="PbH1"/>
</dbReference>
<proteinExistence type="predicted"/>
<dbReference type="AlphaFoldDB" id="A0A0D2MIV2"/>
<evidence type="ECO:0008006" key="4">
    <source>
        <dbReference type="Google" id="ProtNLM"/>
    </source>
</evidence>
<dbReference type="SMART" id="SM00710">
    <property type="entry name" value="PbH1"/>
    <property type="match status" value="6"/>
</dbReference>
<dbReference type="PANTHER" id="PTHR11319:SF35">
    <property type="entry name" value="OUTER MEMBRANE PROTEIN PMPC-RELATED"/>
    <property type="match status" value="1"/>
</dbReference>